<keyword evidence="5 15" id="KW-0645">Protease</keyword>
<feature type="region of interest" description="Disordered" evidence="16">
    <location>
        <begin position="604"/>
        <end position="626"/>
    </location>
</feature>
<evidence type="ECO:0000256" key="2">
    <source>
        <dbReference type="ARBA" id="ARBA00004393"/>
    </source>
</evidence>
<dbReference type="InterPro" id="IPR029058">
    <property type="entry name" value="AB_hydrolase_fold"/>
</dbReference>
<dbReference type="Pfam" id="PF00450">
    <property type="entry name" value="Peptidase_S10"/>
    <property type="match status" value="1"/>
</dbReference>
<dbReference type="GO" id="GO:0006915">
    <property type="term" value="P:apoptotic process"/>
    <property type="evidence" value="ECO:0007669"/>
    <property type="project" value="UniProtKB-KW"/>
</dbReference>
<evidence type="ECO:0000256" key="9">
    <source>
        <dbReference type="ARBA" id="ARBA00022801"/>
    </source>
</evidence>
<dbReference type="PANTHER" id="PTHR11802">
    <property type="entry name" value="SERINE PROTEASE FAMILY S10 SERINE CARBOXYPEPTIDASE"/>
    <property type="match status" value="1"/>
</dbReference>
<comment type="function">
    <text evidence="14">Protease with a carboxypeptidase B-like function involved in the C-terminal processing of the lysine and arginine residues from protein precursors. Promotes cell fusion and is involved in the programmed cell death.</text>
</comment>
<dbReference type="EC" id="3.4.16.-" evidence="15"/>
<evidence type="ECO:0000256" key="12">
    <source>
        <dbReference type="ARBA" id="ARBA00023136"/>
    </source>
</evidence>
<keyword evidence="12 17" id="KW-0472">Membrane</keyword>
<keyword evidence="13" id="KW-0325">Glycoprotein</keyword>
<dbReference type="Gene3D" id="3.40.50.1820">
    <property type="entry name" value="alpha/beta hydrolase"/>
    <property type="match status" value="1"/>
</dbReference>
<reference evidence="18 19" key="1">
    <citation type="journal article" date="2018" name="Front. Microbiol.">
        <title>Prospects for Fungal Bioremediation of Acidic Radioactive Waste Sites: Characterization and Genome Sequence of Rhodotorula taiwanensis MD1149.</title>
        <authorList>
            <person name="Tkavc R."/>
            <person name="Matrosova V.Y."/>
            <person name="Grichenko O.E."/>
            <person name="Gostincar C."/>
            <person name="Volpe R.P."/>
            <person name="Klimenkova P."/>
            <person name="Gaidamakova E.K."/>
            <person name="Zhou C.E."/>
            <person name="Stewart B.J."/>
            <person name="Lyman M.G."/>
            <person name="Malfatti S.A."/>
            <person name="Rubinfeld B."/>
            <person name="Courtot M."/>
            <person name="Singh J."/>
            <person name="Dalgard C.L."/>
            <person name="Hamilton T."/>
            <person name="Frey K.G."/>
            <person name="Gunde-Cimerman N."/>
            <person name="Dugan L."/>
            <person name="Daly M.J."/>
        </authorList>
    </citation>
    <scope>NUCLEOTIDE SEQUENCE [LARGE SCALE GENOMIC DNA]</scope>
    <source>
        <strain evidence="18 19">MD1149</strain>
    </source>
</reference>
<evidence type="ECO:0000256" key="8">
    <source>
        <dbReference type="ARBA" id="ARBA00022729"/>
    </source>
</evidence>
<keyword evidence="11" id="KW-0333">Golgi apparatus</keyword>
<evidence type="ECO:0000256" key="16">
    <source>
        <dbReference type="SAM" id="MobiDB-lite"/>
    </source>
</evidence>
<dbReference type="EMBL" id="PJQD01000085">
    <property type="protein sequence ID" value="POY71381.1"/>
    <property type="molecule type" value="Genomic_DNA"/>
</dbReference>
<keyword evidence="6 17" id="KW-0812">Transmembrane</keyword>
<dbReference type="PROSITE" id="PS00560">
    <property type="entry name" value="CARBOXYPEPT_SER_HIS"/>
    <property type="match status" value="1"/>
</dbReference>
<evidence type="ECO:0000256" key="13">
    <source>
        <dbReference type="ARBA" id="ARBA00023180"/>
    </source>
</evidence>
<feature type="transmembrane region" description="Helical" evidence="17">
    <location>
        <begin position="570"/>
        <end position="589"/>
    </location>
</feature>
<evidence type="ECO:0000313" key="18">
    <source>
        <dbReference type="EMBL" id="POY71381.1"/>
    </source>
</evidence>
<dbReference type="GO" id="GO:0005802">
    <property type="term" value="C:trans-Golgi network"/>
    <property type="evidence" value="ECO:0007669"/>
    <property type="project" value="TreeGrafter"/>
</dbReference>
<dbReference type="GO" id="GO:0004185">
    <property type="term" value="F:serine-type carboxypeptidase activity"/>
    <property type="evidence" value="ECO:0007669"/>
    <property type="project" value="UniProtKB-UniRule"/>
</dbReference>
<evidence type="ECO:0000256" key="7">
    <source>
        <dbReference type="ARBA" id="ARBA00022703"/>
    </source>
</evidence>
<evidence type="ECO:0000313" key="19">
    <source>
        <dbReference type="Proteomes" id="UP000237144"/>
    </source>
</evidence>
<dbReference type="AlphaFoldDB" id="A0A2S5B3W1"/>
<dbReference type="FunFam" id="3.40.50.1820:FF:000121">
    <property type="entry name" value="Carboxypeptidase D"/>
    <property type="match status" value="1"/>
</dbReference>
<keyword evidence="9 15" id="KW-0378">Hydrolase</keyword>
<evidence type="ECO:0000256" key="17">
    <source>
        <dbReference type="SAM" id="Phobius"/>
    </source>
</evidence>
<gene>
    <name evidence="18" type="ORF">BMF94_5693</name>
</gene>
<dbReference type="PRINTS" id="PR00724">
    <property type="entry name" value="CRBOXYPTASEC"/>
</dbReference>
<dbReference type="InterPro" id="IPR033124">
    <property type="entry name" value="Ser_caboxypep_his_AS"/>
</dbReference>
<proteinExistence type="inferred from homology"/>
<dbReference type="Proteomes" id="UP000237144">
    <property type="component" value="Unassembled WGS sequence"/>
</dbReference>
<evidence type="ECO:0000256" key="15">
    <source>
        <dbReference type="RuleBase" id="RU361156"/>
    </source>
</evidence>
<keyword evidence="7" id="KW-0053">Apoptosis</keyword>
<evidence type="ECO:0000256" key="14">
    <source>
        <dbReference type="ARBA" id="ARBA00037042"/>
    </source>
</evidence>
<evidence type="ECO:0000256" key="10">
    <source>
        <dbReference type="ARBA" id="ARBA00022989"/>
    </source>
</evidence>
<dbReference type="InterPro" id="IPR001563">
    <property type="entry name" value="Peptidase_S10"/>
</dbReference>
<evidence type="ECO:0000256" key="6">
    <source>
        <dbReference type="ARBA" id="ARBA00022692"/>
    </source>
</evidence>
<comment type="catalytic activity">
    <reaction evidence="1">
        <text>Preferential release of a C-terminal arginine or lysine residue.</text>
        <dbReference type="EC" id="3.4.16.6"/>
    </reaction>
</comment>
<evidence type="ECO:0000256" key="3">
    <source>
        <dbReference type="ARBA" id="ARBA00009431"/>
    </source>
</evidence>
<evidence type="ECO:0000256" key="5">
    <source>
        <dbReference type="ARBA" id="ARBA00022670"/>
    </source>
</evidence>
<keyword evidence="19" id="KW-1185">Reference proteome</keyword>
<feature type="region of interest" description="Disordered" evidence="16">
    <location>
        <begin position="643"/>
        <end position="699"/>
    </location>
</feature>
<comment type="caution">
    <text evidence="18">The sequence shown here is derived from an EMBL/GenBank/DDBJ whole genome shotgun (WGS) entry which is preliminary data.</text>
</comment>
<dbReference type="OrthoDB" id="443318at2759"/>
<dbReference type="SUPFAM" id="SSF53474">
    <property type="entry name" value="alpha/beta-Hydrolases"/>
    <property type="match status" value="1"/>
</dbReference>
<dbReference type="PROSITE" id="PS00131">
    <property type="entry name" value="CARBOXYPEPT_SER_SER"/>
    <property type="match status" value="1"/>
</dbReference>
<sequence>MVRTVSTEAREISQGPVPAFEQPLRVKRQRTRPLPTAADLWVDHLPGLPSDARLSLFAGNIPATSPTAVPSDSDSDAHLYFLLARNKHIPKRERLVIWLNGGPGCSSFDGALIELGPVRVNDDGTLRVVEGTAWNEYANVLFLDQPAGTGYSYVTKNDNVHELDGAAGHVVNFLANFYKIFPEFATMDVRTSISVASASGTGTDWPHKFQTYIAGESYAGQYIPYIADAIEKTTSIRTPVKGLLIGAGWISPREQYPAYLTYLEMNNLVDRKSAAYRNLKGTVDRCKQKLSSLEQNNGGKGMVLVNECEQILGAMSAATSKDGKCLNSYDTREYIPCGQEWPSDIPRITQYLRRPDVIKALHAEEGTRGKEWVQCSGVVGSHFWTPKSVPAVYLLPQLLAKMPILLFNGDKDLMCAGIGVEKMIESLEWNGDTGFNGTESLDWFVDGESAGRWTTARNLTYVEVFDSSHMVPMDKPAASHDMLLRFLQVDTMHSAGAAASIPSRIGPEVETVLGATHPNGTSLVDLLNLASGGAENENGAESDGFGGGIVIGTVGDDIEHERKYGPRKTAALVGLLVLLGAAVWAVLRFRKRQRRERYRRIKGKGRATRHLDEETDLSEPESRLRSRDPIPSIAVFDVGEYKEQEDRSEYEEERFGHDRRGVRFSEDQADRAGDIGRAADDANPFREDQQRQYERSFRS</sequence>
<name>A0A2S5B3W1_9BASI</name>
<keyword evidence="8" id="KW-0732">Signal</keyword>
<evidence type="ECO:0000256" key="11">
    <source>
        <dbReference type="ARBA" id="ARBA00023034"/>
    </source>
</evidence>
<dbReference type="InterPro" id="IPR018202">
    <property type="entry name" value="Ser_caboxypep_ser_AS"/>
</dbReference>
<keyword evidence="10 17" id="KW-1133">Transmembrane helix</keyword>
<evidence type="ECO:0000256" key="1">
    <source>
        <dbReference type="ARBA" id="ARBA00001003"/>
    </source>
</evidence>
<organism evidence="18 19">
    <name type="scientific">Rhodotorula taiwanensis</name>
    <dbReference type="NCBI Taxonomy" id="741276"/>
    <lineage>
        <taxon>Eukaryota</taxon>
        <taxon>Fungi</taxon>
        <taxon>Dikarya</taxon>
        <taxon>Basidiomycota</taxon>
        <taxon>Pucciniomycotina</taxon>
        <taxon>Microbotryomycetes</taxon>
        <taxon>Sporidiobolales</taxon>
        <taxon>Sporidiobolaceae</taxon>
        <taxon>Rhodotorula</taxon>
    </lineage>
</organism>
<dbReference type="PANTHER" id="PTHR11802:SF190">
    <property type="entry name" value="PHEROMONE-PROCESSING CARBOXYPEPTIDASE KEX1"/>
    <property type="match status" value="1"/>
</dbReference>
<accession>A0A2S5B3W1</accession>
<dbReference type="GO" id="GO:0006508">
    <property type="term" value="P:proteolysis"/>
    <property type="evidence" value="ECO:0007669"/>
    <property type="project" value="UniProtKB-KW"/>
</dbReference>
<evidence type="ECO:0000256" key="4">
    <source>
        <dbReference type="ARBA" id="ARBA00022645"/>
    </source>
</evidence>
<comment type="subcellular location">
    <subcellularLocation>
        <location evidence="2">Golgi apparatus</location>
        <location evidence="2">trans-Golgi network membrane</location>
        <topology evidence="2">Single-pass type I membrane protein</topology>
    </subcellularLocation>
</comment>
<keyword evidence="4 15" id="KW-0121">Carboxypeptidase</keyword>
<comment type="similarity">
    <text evidence="3 15">Belongs to the peptidase S10 family.</text>
</comment>
<protein>
    <recommendedName>
        <fullName evidence="15">Carboxypeptidase</fullName>
        <ecNumber evidence="15">3.4.16.-</ecNumber>
    </recommendedName>
</protein>
<dbReference type="STRING" id="741276.A0A2S5B3W1"/>